<accession>A0A388JMK0</accession>
<evidence type="ECO:0000256" key="6">
    <source>
        <dbReference type="ARBA" id="ARBA00023136"/>
    </source>
</evidence>
<evidence type="ECO:0000256" key="5">
    <source>
        <dbReference type="ARBA" id="ARBA00022989"/>
    </source>
</evidence>
<dbReference type="Proteomes" id="UP000265515">
    <property type="component" value="Unassembled WGS sequence"/>
</dbReference>
<dbReference type="AlphaFoldDB" id="A0A388JMK0"/>
<name>A0A388JMK0_CHABU</name>
<comment type="caution">
    <text evidence="7">Lacks conserved residue(s) required for the propagation of feature annotation.</text>
</comment>
<organism evidence="8 9">
    <name type="scientific">Chara braunii</name>
    <name type="common">Braun's stonewort</name>
    <dbReference type="NCBI Taxonomy" id="69332"/>
    <lineage>
        <taxon>Eukaryota</taxon>
        <taxon>Viridiplantae</taxon>
        <taxon>Streptophyta</taxon>
        <taxon>Charophyceae</taxon>
        <taxon>Charales</taxon>
        <taxon>Characeae</taxon>
        <taxon>Chara</taxon>
    </lineage>
</organism>
<protein>
    <recommendedName>
        <fullName evidence="7">Solute carrier family 40 member</fullName>
    </recommendedName>
</protein>
<keyword evidence="4 7" id="KW-0812">Transmembrane</keyword>
<evidence type="ECO:0000256" key="1">
    <source>
        <dbReference type="ARBA" id="ARBA00004141"/>
    </source>
</evidence>
<evidence type="ECO:0000256" key="7">
    <source>
        <dbReference type="RuleBase" id="RU365065"/>
    </source>
</evidence>
<comment type="subcellular location">
    <subcellularLocation>
        <location evidence="1 7">Membrane</location>
        <topology evidence="1 7">Multi-pass membrane protein</topology>
    </subcellularLocation>
</comment>
<keyword evidence="5 7" id="KW-1133">Transmembrane helix</keyword>
<feature type="transmembrane region" description="Helical" evidence="7">
    <location>
        <begin position="234"/>
        <end position="257"/>
    </location>
</feature>
<dbReference type="GO" id="GO:0005381">
    <property type="term" value="F:iron ion transmembrane transporter activity"/>
    <property type="evidence" value="ECO:0007669"/>
    <property type="project" value="UniProtKB-UniRule"/>
</dbReference>
<dbReference type="OrthoDB" id="648861at2759"/>
<dbReference type="Gene3D" id="1.20.1250.20">
    <property type="entry name" value="MFS general substrate transporter like domains"/>
    <property type="match status" value="1"/>
</dbReference>
<evidence type="ECO:0000313" key="9">
    <source>
        <dbReference type="Proteomes" id="UP000265515"/>
    </source>
</evidence>
<gene>
    <name evidence="8" type="ORF">CBR_g24322</name>
</gene>
<feature type="transmembrane region" description="Helical" evidence="7">
    <location>
        <begin position="111"/>
        <end position="132"/>
    </location>
</feature>
<dbReference type="InterPro" id="IPR009716">
    <property type="entry name" value="Ferroportin-1"/>
</dbReference>
<dbReference type="EMBL" id="BFEA01000002">
    <property type="protein sequence ID" value="GBG58973.1"/>
    <property type="molecule type" value="Genomic_DNA"/>
</dbReference>
<keyword evidence="7" id="KW-0406">Ion transport</keyword>
<feature type="transmembrane region" description="Helical" evidence="7">
    <location>
        <begin position="144"/>
        <end position="161"/>
    </location>
</feature>
<comment type="similarity">
    <text evidence="2 7">Belongs to the ferroportin (FP) (TC 2.A.100) family. SLC40A subfamily.</text>
</comment>
<dbReference type="PANTHER" id="PTHR11660:SF53">
    <property type="entry name" value="SOLUTE CARRIER FAMILY 40 MEMBER 3, CHLOROPLASTIC"/>
    <property type="match status" value="1"/>
</dbReference>
<dbReference type="Gramene" id="GBG58973">
    <property type="protein sequence ID" value="GBG58973"/>
    <property type="gene ID" value="CBR_g24322"/>
</dbReference>
<keyword evidence="3 7" id="KW-0813">Transport</keyword>
<sequence length="335" mass="36194">MLAKTCCVTYPLDIWLVFRTDKLSSQVLGRARATVTPKGFSENNHIRTEPAGSKAGAFFSIEKGWRLFLSQPVFPASLAYVMLYFNVVLGPGSLMTAFLTQRGMEASSIGLFRAACAVTGFLATFTSVPLIARLGVLKTGAVSLLMQAGSLGLAVFAYMATPFGHKGSLNLFLICVVASRLGYWMYDVVDTQIFQTATPESQAGIIGATELALCSFAELVMLSLAIVAEDVSNFGSLAVLSTIAVAGSAAVYCNWIAKPTSDQVQLFPEEFEGVNGVSSRERKTSPREELEGDELDVERWRDRWETWDGRDIGGSNNWGECVGHHSSVLMSAAPL</sequence>
<evidence type="ECO:0000256" key="2">
    <source>
        <dbReference type="ARBA" id="ARBA00006279"/>
    </source>
</evidence>
<dbReference type="SUPFAM" id="SSF103473">
    <property type="entry name" value="MFS general substrate transporter"/>
    <property type="match status" value="1"/>
</dbReference>
<dbReference type="Pfam" id="PF06963">
    <property type="entry name" value="FPN1"/>
    <property type="match status" value="1"/>
</dbReference>
<comment type="function">
    <text evidence="7">May be involved in iron transport and iron homeostasis.</text>
</comment>
<dbReference type="InterPro" id="IPR036259">
    <property type="entry name" value="MFS_trans_sf"/>
</dbReference>
<evidence type="ECO:0000256" key="4">
    <source>
        <dbReference type="ARBA" id="ARBA00022692"/>
    </source>
</evidence>
<evidence type="ECO:0000313" key="8">
    <source>
        <dbReference type="EMBL" id="GBG58973.1"/>
    </source>
</evidence>
<dbReference type="STRING" id="69332.A0A388JMK0"/>
<feature type="transmembrane region" description="Helical" evidence="7">
    <location>
        <begin position="168"/>
        <end position="186"/>
    </location>
</feature>
<proteinExistence type="inferred from homology"/>
<dbReference type="PANTHER" id="PTHR11660">
    <property type="entry name" value="SOLUTE CARRIER FAMILY 40 MEMBER"/>
    <property type="match status" value="1"/>
</dbReference>
<keyword evidence="6 7" id="KW-0472">Membrane</keyword>
<keyword evidence="9" id="KW-1185">Reference proteome</keyword>
<evidence type="ECO:0000256" key="3">
    <source>
        <dbReference type="ARBA" id="ARBA00022448"/>
    </source>
</evidence>
<reference evidence="8 9" key="1">
    <citation type="journal article" date="2018" name="Cell">
        <title>The Chara Genome: Secondary Complexity and Implications for Plant Terrestrialization.</title>
        <authorList>
            <person name="Nishiyama T."/>
            <person name="Sakayama H."/>
            <person name="Vries J.D."/>
            <person name="Buschmann H."/>
            <person name="Saint-Marcoux D."/>
            <person name="Ullrich K.K."/>
            <person name="Haas F.B."/>
            <person name="Vanderstraeten L."/>
            <person name="Becker D."/>
            <person name="Lang D."/>
            <person name="Vosolsobe S."/>
            <person name="Rombauts S."/>
            <person name="Wilhelmsson P.K.I."/>
            <person name="Janitza P."/>
            <person name="Kern R."/>
            <person name="Heyl A."/>
            <person name="Rumpler F."/>
            <person name="Villalobos L.I.A.C."/>
            <person name="Clay J.M."/>
            <person name="Skokan R."/>
            <person name="Toyoda A."/>
            <person name="Suzuki Y."/>
            <person name="Kagoshima H."/>
            <person name="Schijlen E."/>
            <person name="Tajeshwar N."/>
            <person name="Catarino B."/>
            <person name="Hetherington A.J."/>
            <person name="Saltykova A."/>
            <person name="Bonnot C."/>
            <person name="Breuninger H."/>
            <person name="Symeonidi A."/>
            <person name="Radhakrishnan G.V."/>
            <person name="Van Nieuwerburgh F."/>
            <person name="Deforce D."/>
            <person name="Chang C."/>
            <person name="Karol K.G."/>
            <person name="Hedrich R."/>
            <person name="Ulvskov P."/>
            <person name="Glockner G."/>
            <person name="Delwiche C.F."/>
            <person name="Petrasek J."/>
            <person name="Van de Peer Y."/>
            <person name="Friml J."/>
            <person name="Beilby M."/>
            <person name="Dolan L."/>
            <person name="Kohara Y."/>
            <person name="Sugano S."/>
            <person name="Fujiyama A."/>
            <person name="Delaux P.-M."/>
            <person name="Quint M."/>
            <person name="TheiBen G."/>
            <person name="Hagemann M."/>
            <person name="Harholt J."/>
            <person name="Dunand C."/>
            <person name="Zachgo S."/>
            <person name="Langdale J."/>
            <person name="Maumus F."/>
            <person name="Straeten D.V.D."/>
            <person name="Gould S.B."/>
            <person name="Rensing S.A."/>
        </authorList>
    </citation>
    <scope>NUCLEOTIDE SEQUENCE [LARGE SCALE GENOMIC DNA]</scope>
    <source>
        <strain evidence="8 9">S276</strain>
    </source>
</reference>
<feature type="transmembrane region" description="Helical" evidence="7">
    <location>
        <begin position="206"/>
        <end position="227"/>
    </location>
</feature>
<dbReference type="GO" id="GO:0016020">
    <property type="term" value="C:membrane"/>
    <property type="evidence" value="ECO:0007669"/>
    <property type="project" value="UniProtKB-SubCell"/>
</dbReference>
<feature type="transmembrane region" description="Helical" evidence="7">
    <location>
        <begin position="78"/>
        <end position="99"/>
    </location>
</feature>
<comment type="caution">
    <text evidence="8">The sequence shown here is derived from an EMBL/GenBank/DDBJ whole genome shotgun (WGS) entry which is preliminary data.</text>
</comment>